<dbReference type="RefSeq" id="WP_130646742.1">
    <property type="nucleotide sequence ID" value="NZ_PGCL01000002.1"/>
</dbReference>
<organism evidence="2 3">
    <name type="scientific">Methanofollis fontis</name>
    <dbReference type="NCBI Taxonomy" id="2052832"/>
    <lineage>
        <taxon>Archaea</taxon>
        <taxon>Methanobacteriati</taxon>
        <taxon>Methanobacteriota</taxon>
        <taxon>Stenosarchaea group</taxon>
        <taxon>Methanomicrobia</taxon>
        <taxon>Methanomicrobiales</taxon>
        <taxon>Methanomicrobiaceae</taxon>
        <taxon>Methanofollis</taxon>
    </lineage>
</organism>
<dbReference type="Gene3D" id="3.40.50.1440">
    <property type="entry name" value="Tubulin/FtsZ, GTPase domain"/>
    <property type="match status" value="1"/>
</dbReference>
<sequence>MNGERRSGASLQLPLDLTICGLGGCGKKMVGEICRMEWFLQHYSAASRHLRIYTMDTDANERFQDEKQRDEVLERVETLGGRGNVEYDALYLPNLANISQVSDLAGAEIAEKIKGAKAEPGATVWWLNDPSEEGLRFDELRTIDPFIIDDFGGGVHRRRAISKAILYKVINEGQASGFPMFSTMGTTAIVVGLGGGTGSGMFIDLARYIRGQRGETAQIWLFVVLPTTMEGEKEQLNAAVALTELEYLNQNERLFNYIVLTSLGPTGYKKGEEARVEVHEFDAVFPSIFTNVLHLEKGDINIGDAKKPFTSFMCADAHVITYPVEELRSLKGSYERIIGAMEEMTAHRKRLNGAVGDLMDEIGLKREAPPTRSEFDYIKKEYATVEKVWKNEIGGLLQYQTTVAVEFFIENNIPAELRPDAVRTFDDLADFIAKVATFSQAVKEEELKDEIDRKLFRLLPETFHALETTARIMKRIAAVEDEALHTALMETLKGREEMAPFIRDIAAARKEVTEEIRTLEGALQDRRAETEKLQEQRNRIGEKADQVLAGTDVMLDQYVTLKEKAHTAESAEPEIQQAINTAIVDLREKRVRGGDRNTWLAAAGVPDIQREISALSHEIDEDLDGLNELVETIALFSFYDMRIRRIDAGGIGSKIVGIINKRPARERKKFEALKRESEESIKANARYWNLVINAPFELEMPGDFLSRSLHRRAEDIRRRILDEVFGTVDAGDAGELATIFEEAERGRIRNTLRERLIDALLGQEEYAERYAAVEKESGDLAARLKERSSYKNALERTEDVADETFPSRRESNRNARIFLATLVEISEHGKSRGKTTKGLYTTRFGEINPRILSLLHEGSSLRDLDWDENGQRELDKLLSEVATAYKHLLDNYKLGIHNLLIPITATERWNFGKVGLVIASPSEYLSRAITSSRVGDEMRRDINDTLALRNINDSRLVTHQYARPWEITLTFVAAAGFLDNISPLIAGGGYWEIYERNRDNILHHVIRMHDGEYITRTRLMDLREAGQLSNREKKGENVSESVLGLYTVRGIREALQR</sequence>
<proteinExistence type="predicted"/>
<accession>A0A483CPJ7</accession>
<dbReference type="OrthoDB" id="134470at2157"/>
<comment type="caution">
    <text evidence="2">The sequence shown here is derived from an EMBL/GenBank/DDBJ whole genome shotgun (WGS) entry which is preliminary data.</text>
</comment>
<protein>
    <recommendedName>
        <fullName evidence="4">Tubulin like</fullName>
    </recommendedName>
</protein>
<reference evidence="2 3" key="1">
    <citation type="submission" date="2017-11" db="EMBL/GenBank/DDBJ databases">
        <title>Isolation and Characterization of Methanofollis Species from Methane Seep Offshore SW Taiwan.</title>
        <authorList>
            <person name="Teng N.-H."/>
            <person name="Lai M.-C."/>
            <person name="Chen S.-C."/>
        </authorList>
    </citation>
    <scope>NUCLEOTIDE SEQUENCE [LARGE SCALE GENOMIC DNA]</scope>
    <source>
        <strain evidence="2 3">FWC-SCC2</strain>
    </source>
</reference>
<dbReference type="AlphaFoldDB" id="A0A483CPJ7"/>
<evidence type="ECO:0000256" key="1">
    <source>
        <dbReference type="SAM" id="Coils"/>
    </source>
</evidence>
<dbReference type="InterPro" id="IPR025904">
    <property type="entry name" value="Tubulin-like"/>
</dbReference>
<feature type="coiled-coil region" evidence="1">
    <location>
        <begin position="509"/>
        <end position="539"/>
    </location>
</feature>
<dbReference type="InterPro" id="IPR036525">
    <property type="entry name" value="Tubulin/FtsZ_GTPase_sf"/>
</dbReference>
<dbReference type="EMBL" id="PGCL01000002">
    <property type="protein sequence ID" value="TAJ44930.1"/>
    <property type="molecule type" value="Genomic_DNA"/>
</dbReference>
<dbReference type="SUPFAM" id="SSF52490">
    <property type="entry name" value="Tubulin nucleotide-binding domain-like"/>
    <property type="match status" value="1"/>
</dbReference>
<evidence type="ECO:0008006" key="4">
    <source>
        <dbReference type="Google" id="ProtNLM"/>
    </source>
</evidence>
<evidence type="ECO:0000313" key="3">
    <source>
        <dbReference type="Proteomes" id="UP000292580"/>
    </source>
</evidence>
<gene>
    <name evidence="2" type="ORF">CUJ86_06525</name>
</gene>
<evidence type="ECO:0000313" key="2">
    <source>
        <dbReference type="EMBL" id="TAJ44930.1"/>
    </source>
</evidence>
<keyword evidence="1" id="KW-0175">Coiled coil</keyword>
<dbReference type="Proteomes" id="UP000292580">
    <property type="component" value="Unassembled WGS sequence"/>
</dbReference>
<dbReference type="Pfam" id="PF13809">
    <property type="entry name" value="Tubulin_2"/>
    <property type="match status" value="1"/>
</dbReference>
<keyword evidence="3" id="KW-1185">Reference proteome</keyword>
<name>A0A483CPJ7_9EURY</name>